<evidence type="ECO:0000256" key="1">
    <source>
        <dbReference type="ARBA" id="ARBA00023015"/>
    </source>
</evidence>
<dbReference type="PANTHER" id="PTHR30385">
    <property type="entry name" value="SIGMA FACTOR F FLAGELLAR"/>
    <property type="match status" value="1"/>
</dbReference>
<evidence type="ECO:0000259" key="6">
    <source>
        <dbReference type="Pfam" id="PF08281"/>
    </source>
</evidence>
<dbReference type="EMBL" id="JAROBZ020000003">
    <property type="protein sequence ID" value="MFB3170381.1"/>
    <property type="molecule type" value="Genomic_DNA"/>
</dbReference>
<dbReference type="Proteomes" id="UP001241748">
    <property type="component" value="Unassembled WGS sequence"/>
</dbReference>
<dbReference type="InterPro" id="IPR007627">
    <property type="entry name" value="RNA_pol_sigma70_r2"/>
</dbReference>
<reference evidence="7 8" key="1">
    <citation type="submission" date="2024-05" db="EMBL/GenBank/DDBJ databases">
        <authorList>
            <person name="Venkateswaran K."/>
        </authorList>
    </citation>
    <scope>NUCLEOTIDE SEQUENCE [LARGE SCALE GENOMIC DNA]</scope>
    <source>
        <strain evidence="7 8">179-C4-2-HS</strain>
    </source>
</reference>
<dbReference type="SUPFAM" id="SSF88946">
    <property type="entry name" value="Sigma2 domain of RNA polymerase sigma factors"/>
    <property type="match status" value="1"/>
</dbReference>
<dbReference type="RefSeq" id="WP_306076563.1">
    <property type="nucleotide sequence ID" value="NZ_JAROBZ020000003.1"/>
</dbReference>
<evidence type="ECO:0000256" key="4">
    <source>
        <dbReference type="ARBA" id="ARBA00023163"/>
    </source>
</evidence>
<evidence type="ECO:0000259" key="5">
    <source>
        <dbReference type="Pfam" id="PF04542"/>
    </source>
</evidence>
<proteinExistence type="predicted"/>
<protein>
    <submittedName>
        <fullName evidence="7">Sigma-70 family RNA polymerase sigma factor</fullName>
    </submittedName>
</protein>
<feature type="domain" description="RNA polymerase sigma-70 region 2" evidence="5">
    <location>
        <begin position="10"/>
        <end position="73"/>
    </location>
</feature>
<keyword evidence="3" id="KW-0238">DNA-binding</keyword>
<feature type="domain" description="RNA polymerase sigma factor 70 region 4 type 2" evidence="6">
    <location>
        <begin position="109"/>
        <end position="154"/>
    </location>
</feature>
<dbReference type="Gene3D" id="1.10.10.10">
    <property type="entry name" value="Winged helix-like DNA-binding domain superfamily/Winged helix DNA-binding domain"/>
    <property type="match status" value="1"/>
</dbReference>
<dbReference type="Pfam" id="PF04542">
    <property type="entry name" value="Sigma70_r2"/>
    <property type="match status" value="1"/>
</dbReference>
<dbReference type="NCBIfam" id="TIGR02937">
    <property type="entry name" value="sigma70-ECF"/>
    <property type="match status" value="1"/>
</dbReference>
<keyword evidence="8" id="KW-1185">Reference proteome</keyword>
<dbReference type="PANTHER" id="PTHR30385:SF4">
    <property type="entry name" value="RNA POLYMERASE SIGMA-E FACTOR"/>
    <property type="match status" value="1"/>
</dbReference>
<gene>
    <name evidence="7" type="ORF">P5G62_025040</name>
</gene>
<comment type="caution">
    <text evidence="7">The sequence shown here is derived from an EMBL/GenBank/DDBJ whole genome shotgun (WGS) entry which is preliminary data.</text>
</comment>
<dbReference type="SUPFAM" id="SSF88659">
    <property type="entry name" value="Sigma3 and sigma4 domains of RNA polymerase sigma factors"/>
    <property type="match status" value="1"/>
</dbReference>
<dbReference type="Pfam" id="PF08281">
    <property type="entry name" value="Sigma70_r4_2"/>
    <property type="match status" value="1"/>
</dbReference>
<sequence>MESFDRLAIQYEPVIERIMYSLHIYKNRDEFRQDGLIALWEASKRFDPAKGNFPTYAYHYIKGYILMELTKETTESERTFYPENEFWDNTESTYIEEPLVEDILHQHCQTLTPNQRKWLLLTVLEGLSVSEIAEKEKVSVSAVKSWRKGARDKLKLSMGHN</sequence>
<dbReference type="InterPro" id="IPR013324">
    <property type="entry name" value="RNA_pol_sigma_r3/r4-like"/>
</dbReference>
<dbReference type="Gene3D" id="1.10.1740.10">
    <property type="match status" value="1"/>
</dbReference>
<dbReference type="InterPro" id="IPR013325">
    <property type="entry name" value="RNA_pol_sigma_r2"/>
</dbReference>
<keyword evidence="4" id="KW-0804">Transcription</keyword>
<evidence type="ECO:0000313" key="8">
    <source>
        <dbReference type="Proteomes" id="UP001241748"/>
    </source>
</evidence>
<name>A0ABV4Z0Q4_9BACI</name>
<dbReference type="CDD" id="cd06171">
    <property type="entry name" value="Sigma70_r4"/>
    <property type="match status" value="1"/>
</dbReference>
<evidence type="ECO:0000313" key="7">
    <source>
        <dbReference type="EMBL" id="MFB3170381.1"/>
    </source>
</evidence>
<keyword evidence="1" id="KW-0805">Transcription regulation</keyword>
<dbReference type="InterPro" id="IPR036388">
    <property type="entry name" value="WH-like_DNA-bd_sf"/>
</dbReference>
<accession>A0ABV4Z0Q4</accession>
<dbReference type="InterPro" id="IPR013249">
    <property type="entry name" value="RNA_pol_sigma70_r4_t2"/>
</dbReference>
<keyword evidence="2" id="KW-0731">Sigma factor</keyword>
<organism evidence="7 8">
    <name type="scientific">Neobacillus driksii</name>
    <dbReference type="NCBI Taxonomy" id="3035913"/>
    <lineage>
        <taxon>Bacteria</taxon>
        <taxon>Bacillati</taxon>
        <taxon>Bacillota</taxon>
        <taxon>Bacilli</taxon>
        <taxon>Bacillales</taxon>
        <taxon>Bacillaceae</taxon>
        <taxon>Neobacillus</taxon>
    </lineage>
</organism>
<dbReference type="InterPro" id="IPR014284">
    <property type="entry name" value="RNA_pol_sigma-70_dom"/>
</dbReference>
<evidence type="ECO:0000256" key="2">
    <source>
        <dbReference type="ARBA" id="ARBA00023082"/>
    </source>
</evidence>
<evidence type="ECO:0000256" key="3">
    <source>
        <dbReference type="ARBA" id="ARBA00023125"/>
    </source>
</evidence>